<feature type="non-terminal residue" evidence="4">
    <location>
        <position position="359"/>
    </location>
</feature>
<dbReference type="InterPro" id="IPR015421">
    <property type="entry name" value="PyrdxlP-dep_Trfase_major"/>
</dbReference>
<evidence type="ECO:0000313" key="4">
    <source>
        <dbReference type="EMBL" id="SVB06461.1"/>
    </source>
</evidence>
<name>A0A382AYV6_9ZZZZ</name>
<dbReference type="Gene3D" id="3.40.640.10">
    <property type="entry name" value="Type I PLP-dependent aspartate aminotransferase-like (Major domain)"/>
    <property type="match status" value="1"/>
</dbReference>
<proteinExistence type="predicted"/>
<keyword evidence="2" id="KW-0663">Pyridoxal phosphate</keyword>
<dbReference type="NCBIfam" id="NF009709">
    <property type="entry name" value="PRK13238.1"/>
    <property type="match status" value="1"/>
</dbReference>
<evidence type="ECO:0000256" key="2">
    <source>
        <dbReference type="ARBA" id="ARBA00022898"/>
    </source>
</evidence>
<dbReference type="InterPro" id="IPR015424">
    <property type="entry name" value="PyrdxlP-dep_Trfase"/>
</dbReference>
<gene>
    <name evidence="4" type="ORF">METZ01_LOCUS159315</name>
</gene>
<dbReference type="PANTHER" id="PTHR32325:SF4">
    <property type="entry name" value="TRYPTOPHANASE"/>
    <property type="match status" value="1"/>
</dbReference>
<comment type="cofactor">
    <cofactor evidence="1">
        <name>pyridoxal 5'-phosphate</name>
        <dbReference type="ChEBI" id="CHEBI:597326"/>
    </cofactor>
</comment>
<dbReference type="SUPFAM" id="SSF53383">
    <property type="entry name" value="PLP-dependent transferases"/>
    <property type="match status" value="1"/>
</dbReference>
<reference evidence="4" key="1">
    <citation type="submission" date="2018-05" db="EMBL/GenBank/DDBJ databases">
        <authorList>
            <person name="Lanie J.A."/>
            <person name="Ng W.-L."/>
            <person name="Kazmierczak K.M."/>
            <person name="Andrzejewski T.M."/>
            <person name="Davidsen T.M."/>
            <person name="Wayne K.J."/>
            <person name="Tettelin H."/>
            <person name="Glass J.I."/>
            <person name="Rusch D."/>
            <person name="Podicherti R."/>
            <person name="Tsui H.-C.T."/>
            <person name="Winkler M.E."/>
        </authorList>
    </citation>
    <scope>NUCLEOTIDE SEQUENCE</scope>
</reference>
<dbReference type="AlphaFoldDB" id="A0A382AYV6"/>
<sequence length="359" mass="40035">MKYKTIIEPFRIKMVESIRMTTEKEREKFIKEAKYNLFLLKADDVIIDLLTDSGIAAMSSKQWSGMMIGDESYAGAKSWKKMESTIKDLTGYKHVLPTHQGRAAERILYGCMGGKGKTFISNTHFDTTRANIEFSNAEAIDCPTEIGKKPSAKHPFKGNMNVSKLTSTIKDKHQENVAGVILTVTNNSGGGQPVSMKNAREVSEICKKHNIPLIIDACRIAENAYFIKKREKEYKNHTYKEIAQEMFALADGCTMSAKKDGIVNMGGFLALNSQKLTEQCRNELIITEGFITYGGITGRDMEAIAIGLEEVFDPDYLQYRIASTTYLGKKLVQMGIPIMLPVGGHAVYIDAKSLYSHIP</sequence>
<dbReference type="Pfam" id="PF01212">
    <property type="entry name" value="Beta_elim_lyase"/>
    <property type="match status" value="1"/>
</dbReference>
<dbReference type="PANTHER" id="PTHR32325">
    <property type="entry name" value="BETA-ELIMINATING LYASE-LIKE PROTEIN-RELATED"/>
    <property type="match status" value="1"/>
</dbReference>
<feature type="domain" description="Aromatic amino acid beta-eliminating lyase/threonine aldolase" evidence="3">
    <location>
        <begin position="48"/>
        <end position="339"/>
    </location>
</feature>
<protein>
    <recommendedName>
        <fullName evidence="3">Aromatic amino acid beta-eliminating lyase/threonine aldolase domain-containing protein</fullName>
    </recommendedName>
</protein>
<dbReference type="EMBL" id="UINC01027358">
    <property type="protein sequence ID" value="SVB06461.1"/>
    <property type="molecule type" value="Genomic_DNA"/>
</dbReference>
<dbReference type="InterPro" id="IPR001597">
    <property type="entry name" value="ArAA_b-elim_lyase/Thr_aldolase"/>
</dbReference>
<dbReference type="GO" id="GO:0016829">
    <property type="term" value="F:lyase activity"/>
    <property type="evidence" value="ECO:0007669"/>
    <property type="project" value="InterPro"/>
</dbReference>
<evidence type="ECO:0000256" key="1">
    <source>
        <dbReference type="ARBA" id="ARBA00001933"/>
    </source>
</evidence>
<organism evidence="4">
    <name type="scientific">marine metagenome</name>
    <dbReference type="NCBI Taxonomy" id="408172"/>
    <lineage>
        <taxon>unclassified sequences</taxon>
        <taxon>metagenomes</taxon>
        <taxon>ecological metagenomes</taxon>
    </lineage>
</organism>
<dbReference type="GO" id="GO:0006520">
    <property type="term" value="P:amino acid metabolic process"/>
    <property type="evidence" value="ECO:0007669"/>
    <property type="project" value="InterPro"/>
</dbReference>
<accession>A0A382AYV6</accession>
<evidence type="ECO:0000259" key="3">
    <source>
        <dbReference type="Pfam" id="PF01212"/>
    </source>
</evidence>